<dbReference type="InterPro" id="IPR000210">
    <property type="entry name" value="BTB/POZ_dom"/>
</dbReference>
<dbReference type="EMBL" id="CAJPWZ010003093">
    <property type="protein sequence ID" value="CAG2251567.1"/>
    <property type="molecule type" value="Genomic_DNA"/>
</dbReference>
<dbReference type="SUPFAM" id="SSF54695">
    <property type="entry name" value="POZ domain"/>
    <property type="match status" value="1"/>
</dbReference>
<dbReference type="PANTHER" id="PTHR22744">
    <property type="entry name" value="HELIX LOOP HELIX PROTEIN 21-RELATED"/>
    <property type="match status" value="1"/>
</dbReference>
<dbReference type="SMART" id="SM00225">
    <property type="entry name" value="BTB"/>
    <property type="match status" value="1"/>
</dbReference>
<proteinExistence type="predicted"/>
<dbReference type="InterPro" id="IPR011333">
    <property type="entry name" value="SKP1/BTB/POZ_sf"/>
</dbReference>
<protein>
    <recommendedName>
        <fullName evidence="1">BTB domain-containing protein</fullName>
    </recommendedName>
</protein>
<accession>A0A8S3V018</accession>
<feature type="domain" description="BTB" evidence="1">
    <location>
        <begin position="29"/>
        <end position="85"/>
    </location>
</feature>
<dbReference type="PROSITE" id="PS50097">
    <property type="entry name" value="BTB"/>
    <property type="match status" value="1"/>
</dbReference>
<dbReference type="AlphaFoldDB" id="A0A8S3V018"/>
<evidence type="ECO:0000259" key="1">
    <source>
        <dbReference type="PROSITE" id="PS50097"/>
    </source>
</evidence>
<organism evidence="2 3">
    <name type="scientific">Mytilus edulis</name>
    <name type="common">Blue mussel</name>
    <dbReference type="NCBI Taxonomy" id="6550"/>
    <lineage>
        <taxon>Eukaryota</taxon>
        <taxon>Metazoa</taxon>
        <taxon>Spiralia</taxon>
        <taxon>Lophotrochozoa</taxon>
        <taxon>Mollusca</taxon>
        <taxon>Bivalvia</taxon>
        <taxon>Autobranchia</taxon>
        <taxon>Pteriomorphia</taxon>
        <taxon>Mytilida</taxon>
        <taxon>Mytiloidea</taxon>
        <taxon>Mytilidae</taxon>
        <taxon>Mytilinae</taxon>
        <taxon>Mytilus</taxon>
    </lineage>
</organism>
<dbReference type="Pfam" id="PF00651">
    <property type="entry name" value="BTB"/>
    <property type="match status" value="1"/>
</dbReference>
<dbReference type="Gene3D" id="3.30.710.10">
    <property type="entry name" value="Potassium Channel Kv1.1, Chain A"/>
    <property type="match status" value="1"/>
</dbReference>
<comment type="caution">
    <text evidence="2">The sequence shown here is derived from an EMBL/GenBank/DDBJ whole genome shotgun (WGS) entry which is preliminary data.</text>
</comment>
<dbReference type="Proteomes" id="UP000683360">
    <property type="component" value="Unassembled WGS sequence"/>
</dbReference>
<dbReference type="OrthoDB" id="6130247at2759"/>
<gene>
    <name evidence="2" type="ORF">MEDL_63207</name>
</gene>
<name>A0A8S3V018_MYTED</name>
<evidence type="ECO:0000313" key="2">
    <source>
        <dbReference type="EMBL" id="CAG2251567.1"/>
    </source>
</evidence>
<sequence length="218" mass="24931">MSGAGEKYDDGDKDLAPEVKRMKSSFEKTDIALIVDGKRLYINRNELMEKSPVFKKMLTADFKERNALKIELPKKDLHHFLMFLRCTLDGHDDQINNINVHCIIPIAHEYQVKETLDKANIFLSNKYLQRSLKDCLSTDIINGIIEAEKYGLTRTLKELIDRASRKKFKTFSKTSDFDAISKGTLNKISMARWHNDIDGNTGEPCLFTLATINSGVRN</sequence>
<reference evidence="2" key="1">
    <citation type="submission" date="2021-03" db="EMBL/GenBank/DDBJ databases">
        <authorList>
            <person name="Bekaert M."/>
        </authorList>
    </citation>
    <scope>NUCLEOTIDE SEQUENCE</scope>
</reference>
<evidence type="ECO:0000313" key="3">
    <source>
        <dbReference type="Proteomes" id="UP000683360"/>
    </source>
</evidence>
<keyword evidence="3" id="KW-1185">Reference proteome</keyword>
<dbReference type="PANTHER" id="PTHR22744:SF17">
    <property type="entry name" value="BTB DOMAIN-CONTAINING PROTEIN"/>
    <property type="match status" value="1"/>
</dbReference>